<dbReference type="Proteomes" id="UP000199659">
    <property type="component" value="Unassembled WGS sequence"/>
</dbReference>
<dbReference type="AlphaFoldDB" id="A0A1I6LDK9"/>
<organism evidence="1 2">
    <name type="scientific">Anaeromicropila populeti</name>
    <dbReference type="NCBI Taxonomy" id="37658"/>
    <lineage>
        <taxon>Bacteria</taxon>
        <taxon>Bacillati</taxon>
        <taxon>Bacillota</taxon>
        <taxon>Clostridia</taxon>
        <taxon>Lachnospirales</taxon>
        <taxon>Lachnospiraceae</taxon>
        <taxon>Anaeromicropila</taxon>
    </lineage>
</organism>
<proteinExistence type="predicted"/>
<dbReference type="Gene3D" id="3.40.50.10850">
    <property type="entry name" value="Ntrc-like two-domain protein"/>
    <property type="match status" value="1"/>
</dbReference>
<sequence>MNYLNQSKKTIFDCGVVTNEKNLLNLCKEKSVNLLLVSINLFSEEFSSWNIEQIILLKEEAFNNNEYSKYLTLFKYQSMEALLDTILKVFKKNDIIKVSESSVLGEDIKWNNKTNFIGVYSLSGGIEKTILSVMLSYYFGKNKSCLYINLDCIGCRMFEKKEENKADFAKLLWKIKKKEEIIQHLEKLICKEDFFSYLMSSVYQNALTELTTEDFQILCQKLLEWNEYKIIVFDFGFLNEAVIEIMTFCKMIFDVKEGSFLESRKRSGFYELLKFQERESIKNRIQEVSAVRDLQMSWKEIEELIWSEKGFQGAEFFVDKVGALLAHRV</sequence>
<name>A0A1I6LDK9_9FIRM</name>
<dbReference type="OrthoDB" id="3035369at2"/>
<evidence type="ECO:0000313" key="1">
    <source>
        <dbReference type="EMBL" id="SFS01348.1"/>
    </source>
</evidence>
<dbReference type="SUPFAM" id="SSF52540">
    <property type="entry name" value="P-loop containing nucleoside triphosphate hydrolases"/>
    <property type="match status" value="1"/>
</dbReference>
<dbReference type="STRING" id="37658.SAMN05661086_03225"/>
<accession>A0A1I6LDK9</accession>
<reference evidence="1 2" key="1">
    <citation type="submission" date="2016-10" db="EMBL/GenBank/DDBJ databases">
        <authorList>
            <person name="de Groot N.N."/>
        </authorList>
    </citation>
    <scope>NUCLEOTIDE SEQUENCE [LARGE SCALE GENOMIC DNA]</scope>
    <source>
        <strain evidence="1 2">743A</strain>
    </source>
</reference>
<evidence type="ECO:0008006" key="3">
    <source>
        <dbReference type="Google" id="ProtNLM"/>
    </source>
</evidence>
<protein>
    <recommendedName>
        <fullName evidence="3">Cellulose biosynthesis protein BcsQ</fullName>
    </recommendedName>
</protein>
<evidence type="ECO:0000313" key="2">
    <source>
        <dbReference type="Proteomes" id="UP000199659"/>
    </source>
</evidence>
<dbReference type="EMBL" id="FOYZ01000015">
    <property type="protein sequence ID" value="SFS01348.1"/>
    <property type="molecule type" value="Genomic_DNA"/>
</dbReference>
<dbReference type="Gene3D" id="3.40.50.300">
    <property type="entry name" value="P-loop containing nucleotide triphosphate hydrolases"/>
    <property type="match status" value="1"/>
</dbReference>
<keyword evidence="2" id="KW-1185">Reference proteome</keyword>
<dbReference type="RefSeq" id="WP_092563058.1">
    <property type="nucleotide sequence ID" value="NZ_FOYZ01000015.1"/>
</dbReference>
<gene>
    <name evidence="1" type="ORF">SAMN05661086_03225</name>
</gene>
<dbReference type="InterPro" id="IPR027417">
    <property type="entry name" value="P-loop_NTPase"/>
</dbReference>